<dbReference type="PANTHER" id="PTHR40079:SF4">
    <property type="entry name" value="GH26 DOMAIN-CONTAINING PROTEIN-RELATED"/>
    <property type="match status" value="1"/>
</dbReference>
<dbReference type="GO" id="GO:0007154">
    <property type="term" value="P:cell communication"/>
    <property type="evidence" value="ECO:0007669"/>
    <property type="project" value="InterPro"/>
</dbReference>
<evidence type="ECO:0000313" key="10">
    <source>
        <dbReference type="Proteomes" id="UP000612329"/>
    </source>
</evidence>
<reference evidence="9" key="2">
    <citation type="submission" date="2020-09" db="EMBL/GenBank/DDBJ databases">
        <authorList>
            <person name="Sun Q."/>
            <person name="Ohkuma M."/>
        </authorList>
    </citation>
    <scope>NUCLEOTIDE SEQUENCE</scope>
    <source>
        <strain evidence="9">JCM 12862</strain>
    </source>
</reference>
<gene>
    <name evidence="9" type="ORF">GCM10007962_15600</name>
</gene>
<accession>A0A8J3BMU1</accession>
<evidence type="ECO:0000256" key="6">
    <source>
        <dbReference type="ARBA" id="ARBA00023295"/>
    </source>
</evidence>
<dbReference type="GO" id="GO:0016985">
    <property type="term" value="F:mannan endo-1,4-beta-mannosidase activity"/>
    <property type="evidence" value="ECO:0007669"/>
    <property type="project" value="InterPro"/>
</dbReference>
<keyword evidence="4 7" id="KW-0378">Hydrolase</keyword>
<comment type="caution">
    <text evidence="9">The sequence shown here is derived from an EMBL/GenBank/DDBJ whole genome shotgun (WGS) entry which is preliminary data.</text>
</comment>
<feature type="domain" description="GH26" evidence="8">
    <location>
        <begin position="163"/>
        <end position="505"/>
    </location>
</feature>
<dbReference type="InterPro" id="IPR000805">
    <property type="entry name" value="Glyco_hydro_26"/>
</dbReference>
<dbReference type="PROSITE" id="PS51764">
    <property type="entry name" value="GH26"/>
    <property type="match status" value="1"/>
</dbReference>
<reference evidence="9" key="1">
    <citation type="journal article" date="2014" name="Int. J. Syst. Evol. Microbiol.">
        <title>Complete genome sequence of Corynebacterium casei LMG S-19264T (=DSM 44701T), isolated from a smear-ripened cheese.</title>
        <authorList>
            <consortium name="US DOE Joint Genome Institute (JGI-PGF)"/>
            <person name="Walter F."/>
            <person name="Albersmeier A."/>
            <person name="Kalinowski J."/>
            <person name="Ruckert C."/>
        </authorList>
    </citation>
    <scope>NUCLEOTIDE SEQUENCE</scope>
    <source>
        <strain evidence="9">JCM 12862</strain>
    </source>
</reference>
<keyword evidence="2" id="KW-0732">Signal</keyword>
<organism evidence="9 10">
    <name type="scientific">Yeosuana aromativorans</name>
    <dbReference type="NCBI Taxonomy" id="288019"/>
    <lineage>
        <taxon>Bacteria</taxon>
        <taxon>Pseudomonadati</taxon>
        <taxon>Bacteroidota</taxon>
        <taxon>Flavobacteriia</taxon>
        <taxon>Flavobacteriales</taxon>
        <taxon>Flavobacteriaceae</taxon>
        <taxon>Yeosuana</taxon>
    </lineage>
</organism>
<dbReference type="SUPFAM" id="SSF141072">
    <property type="entry name" value="CalX-like"/>
    <property type="match status" value="1"/>
</dbReference>
<dbReference type="GO" id="GO:0006080">
    <property type="term" value="P:substituted mannan metabolic process"/>
    <property type="evidence" value="ECO:0007669"/>
    <property type="project" value="InterPro"/>
</dbReference>
<dbReference type="Proteomes" id="UP000612329">
    <property type="component" value="Unassembled WGS sequence"/>
</dbReference>
<dbReference type="InterPro" id="IPR038081">
    <property type="entry name" value="CalX-like_sf"/>
</dbReference>
<evidence type="ECO:0000256" key="1">
    <source>
        <dbReference type="ARBA" id="ARBA00007754"/>
    </source>
</evidence>
<sequence length="515" mass="57841">MKYIKKITSIIFIAVFVYSCSKDDSIDTILTTTVNITATNNIVSEPSSNGLFVLTLTNKVDNSTTINYTISGTATNGTDYQTINNTITIPANSAIITIPLNVLNDTTMEETETVIITLNSTNNENVTIGSQKTAIISILDNTEIFVLQPENTASFMVNPNATSETIALFYNLKILSKTKFIIGQHNAFSSFYNDNSGDSDIKKTTGNDPGLLGSDFMFITDDNNDGTSTNWYYQQEQRIKTDAIEAYNKGMVNVFTWHLREPYNGTEFYTANMTDFQKTNAFISILPGGENHEYYKQKLEKVAEVAQSMVGNDGKLVPFIFRPFHEFDGSWFWWGASYCTPQEYKTLWQFTVEYLRDTLNVTNMLFAFSPDNSFNSETEYLERYPGDDYVDVLGMDNYGDFDNQGQTGVDNANAKLQIISNLAIERVKIAAFTETGYFVTPGENNPISGFFSNNLYSAITNNNVEVGFMMFWNNTQKTYCTPVPGLPDTSDFIEFTNKPKAALLNELSDMYILPN</sequence>
<dbReference type="AlphaFoldDB" id="A0A8J3BMU1"/>
<dbReference type="PRINTS" id="PR00739">
    <property type="entry name" value="GLHYDRLASE26"/>
</dbReference>
<name>A0A8J3BMU1_9FLAO</name>
<dbReference type="PANTHER" id="PTHR40079">
    <property type="entry name" value="MANNAN ENDO-1,4-BETA-MANNOSIDASE E-RELATED"/>
    <property type="match status" value="1"/>
</dbReference>
<evidence type="ECO:0000313" key="9">
    <source>
        <dbReference type="EMBL" id="GGK22314.1"/>
    </source>
</evidence>
<keyword evidence="6 7" id="KW-0326">Glycosidase</keyword>
<dbReference type="Pfam" id="PF02156">
    <property type="entry name" value="Glyco_hydro_26"/>
    <property type="match status" value="1"/>
</dbReference>
<feature type="active site" description="Proton donor" evidence="7">
    <location>
        <position position="326"/>
    </location>
</feature>
<dbReference type="Gene3D" id="3.20.20.80">
    <property type="entry name" value="Glycosidases"/>
    <property type="match status" value="1"/>
</dbReference>
<evidence type="ECO:0000256" key="5">
    <source>
        <dbReference type="ARBA" id="ARBA00022837"/>
    </source>
</evidence>
<dbReference type="InterPro" id="IPR017853">
    <property type="entry name" value="GH"/>
</dbReference>
<dbReference type="RefSeq" id="WP_188651766.1">
    <property type="nucleotide sequence ID" value="NZ_BMNR01000003.1"/>
</dbReference>
<keyword evidence="3" id="KW-0677">Repeat</keyword>
<dbReference type="SUPFAM" id="SSF51445">
    <property type="entry name" value="(Trans)glycosidases"/>
    <property type="match status" value="1"/>
</dbReference>
<evidence type="ECO:0000256" key="7">
    <source>
        <dbReference type="PROSITE-ProRule" id="PRU01100"/>
    </source>
</evidence>
<evidence type="ECO:0000256" key="3">
    <source>
        <dbReference type="ARBA" id="ARBA00022737"/>
    </source>
</evidence>
<dbReference type="InterPro" id="IPR022790">
    <property type="entry name" value="GH26_dom"/>
</dbReference>
<protein>
    <recommendedName>
        <fullName evidence="8">GH26 domain-containing protein</fullName>
    </recommendedName>
</protein>
<keyword evidence="5" id="KW-0106">Calcium</keyword>
<dbReference type="Gene3D" id="2.60.40.2030">
    <property type="match status" value="1"/>
</dbReference>
<dbReference type="PROSITE" id="PS51257">
    <property type="entry name" value="PROKAR_LIPOPROTEIN"/>
    <property type="match status" value="1"/>
</dbReference>
<evidence type="ECO:0000256" key="4">
    <source>
        <dbReference type="ARBA" id="ARBA00022801"/>
    </source>
</evidence>
<dbReference type="GO" id="GO:0016020">
    <property type="term" value="C:membrane"/>
    <property type="evidence" value="ECO:0007669"/>
    <property type="project" value="InterPro"/>
</dbReference>
<keyword evidence="10" id="KW-1185">Reference proteome</keyword>
<dbReference type="InterPro" id="IPR003644">
    <property type="entry name" value="Calx_beta"/>
</dbReference>
<evidence type="ECO:0000256" key="2">
    <source>
        <dbReference type="ARBA" id="ARBA00022729"/>
    </source>
</evidence>
<feature type="active site" description="Nucleophile" evidence="7">
    <location>
        <position position="434"/>
    </location>
</feature>
<comment type="similarity">
    <text evidence="1 7">Belongs to the glycosyl hydrolase 26 family.</text>
</comment>
<dbReference type="EMBL" id="BMNR01000003">
    <property type="protein sequence ID" value="GGK22314.1"/>
    <property type="molecule type" value="Genomic_DNA"/>
</dbReference>
<dbReference type="Pfam" id="PF03160">
    <property type="entry name" value="Calx-beta"/>
    <property type="match status" value="1"/>
</dbReference>
<proteinExistence type="inferred from homology"/>
<evidence type="ECO:0000259" key="8">
    <source>
        <dbReference type="PROSITE" id="PS51764"/>
    </source>
</evidence>